<comment type="caution">
    <text evidence="1">The sequence shown here is derived from an EMBL/GenBank/DDBJ whole genome shotgun (WGS) entry which is preliminary data.</text>
</comment>
<proteinExistence type="predicted"/>
<name>A0A9P5Q3R4_9AGAR</name>
<dbReference type="EMBL" id="JADNRY010000014">
    <property type="protein sequence ID" value="KAF9074244.1"/>
    <property type="molecule type" value="Genomic_DNA"/>
</dbReference>
<evidence type="ECO:0000313" key="2">
    <source>
        <dbReference type="Proteomes" id="UP000772434"/>
    </source>
</evidence>
<reference evidence="1" key="1">
    <citation type="submission" date="2020-11" db="EMBL/GenBank/DDBJ databases">
        <authorList>
            <consortium name="DOE Joint Genome Institute"/>
            <person name="Ahrendt S."/>
            <person name="Riley R."/>
            <person name="Andreopoulos W."/>
            <person name="Labutti K."/>
            <person name="Pangilinan J."/>
            <person name="Ruiz-Duenas F.J."/>
            <person name="Barrasa J.M."/>
            <person name="Sanchez-Garcia M."/>
            <person name="Camarero S."/>
            <person name="Miyauchi S."/>
            <person name="Serrano A."/>
            <person name="Linde D."/>
            <person name="Babiker R."/>
            <person name="Drula E."/>
            <person name="Ayuso-Fernandez I."/>
            <person name="Pacheco R."/>
            <person name="Padilla G."/>
            <person name="Ferreira P."/>
            <person name="Barriuso J."/>
            <person name="Kellner H."/>
            <person name="Castanera R."/>
            <person name="Alfaro M."/>
            <person name="Ramirez L."/>
            <person name="Pisabarro A.G."/>
            <person name="Kuo A."/>
            <person name="Tritt A."/>
            <person name="Lipzen A."/>
            <person name="He G."/>
            <person name="Yan M."/>
            <person name="Ng V."/>
            <person name="Cullen D."/>
            <person name="Martin F."/>
            <person name="Rosso M.-N."/>
            <person name="Henrissat B."/>
            <person name="Hibbett D."/>
            <person name="Martinez A.T."/>
            <person name="Grigoriev I.V."/>
        </authorList>
    </citation>
    <scope>NUCLEOTIDE SEQUENCE</scope>
    <source>
        <strain evidence="1">AH 40177</strain>
    </source>
</reference>
<protein>
    <submittedName>
        <fullName evidence="1">Uncharacterized protein</fullName>
    </submittedName>
</protein>
<evidence type="ECO:0000313" key="1">
    <source>
        <dbReference type="EMBL" id="KAF9074244.1"/>
    </source>
</evidence>
<dbReference type="AlphaFoldDB" id="A0A9P5Q3R4"/>
<gene>
    <name evidence="1" type="ORF">BDP27DRAFT_1416542</name>
</gene>
<accession>A0A9P5Q3R4</accession>
<keyword evidence="2" id="KW-1185">Reference proteome</keyword>
<sequence>MVTVVFQSHTSADANPAPSSDLMFPAMDIGQALLLAMSASLVESGNIAPEQIHNWEQVDWRGWLNTSALTVIFSETLSYEKWGWFTNAAGSENKIFILYGLAATVSDLRLPPRPPLFPVSHRLPASFRVPFSLLGFTSLASTIHDVLQSQLSLEMARPPPLDPIFYKFLLHVVVLHEVMHLVDNHVFPYMKTPQLCLPNEFNEAGIALEVYLFGGKLRCEWVKGHYRGVGPTYVELYITEENGTDHQLDAGTSSKFYQAKGKEAPPPLPGRTRSSRMIREARVTPLAESTVSAGLFSGQNFLNILQNR</sequence>
<organism evidence="1 2">
    <name type="scientific">Rhodocollybia butyracea</name>
    <dbReference type="NCBI Taxonomy" id="206335"/>
    <lineage>
        <taxon>Eukaryota</taxon>
        <taxon>Fungi</taxon>
        <taxon>Dikarya</taxon>
        <taxon>Basidiomycota</taxon>
        <taxon>Agaricomycotina</taxon>
        <taxon>Agaricomycetes</taxon>
        <taxon>Agaricomycetidae</taxon>
        <taxon>Agaricales</taxon>
        <taxon>Marasmiineae</taxon>
        <taxon>Omphalotaceae</taxon>
        <taxon>Rhodocollybia</taxon>
    </lineage>
</organism>
<dbReference type="Proteomes" id="UP000772434">
    <property type="component" value="Unassembled WGS sequence"/>
</dbReference>